<dbReference type="KEGG" id="vg:4155946"/>
<keyword evidence="3" id="KW-1185">Reference proteome</keyword>
<keyword evidence="1" id="KW-0812">Transmembrane</keyword>
<dbReference type="Proteomes" id="UP000202317">
    <property type="component" value="Segment"/>
</dbReference>
<dbReference type="OrthoDB" id="16714at10239"/>
<dbReference type="EMBL" id="DQ333351">
    <property type="protein sequence ID" value="ABC61204.1"/>
    <property type="molecule type" value="Genomic_DNA"/>
</dbReference>
<dbReference type="Pfam" id="PF04798">
    <property type="entry name" value="Baculo_19"/>
    <property type="match status" value="1"/>
</dbReference>
<keyword evidence="1" id="KW-0472">Membrane</keyword>
<protein>
    <submittedName>
        <fullName evidence="2">19KD</fullName>
    </submittedName>
</protein>
<evidence type="ECO:0000313" key="2">
    <source>
        <dbReference type="EMBL" id="ABC61204.1"/>
    </source>
</evidence>
<accession>Q1A4M6</accession>
<evidence type="ECO:0000313" key="3">
    <source>
        <dbReference type="Proteomes" id="UP000202317"/>
    </source>
</evidence>
<dbReference type="RefSeq" id="YP_654491.1">
    <property type="nucleotide sequence ID" value="NC_008168.1"/>
</dbReference>
<proteinExistence type="predicted"/>
<feature type="transmembrane region" description="Helical" evidence="1">
    <location>
        <begin position="6"/>
        <end position="25"/>
    </location>
</feature>
<gene>
    <name evidence="2" type="primary">19k</name>
</gene>
<keyword evidence="1" id="KW-1133">Transmembrane helix</keyword>
<dbReference type="GeneID" id="4155946"/>
<reference evidence="2 3" key="1">
    <citation type="journal article" date="2006" name="J. Gen. Virol.">
        <title>Sequence analysis of the Choristoneura occidentalis granulovirus genome.</title>
        <authorList>
            <person name="Escasa S.R."/>
            <person name="Lauzon H.A.M."/>
            <person name="Mathur A.C."/>
            <person name="Krell P.J."/>
            <person name="Arif B.M."/>
        </authorList>
    </citation>
    <scope>NUCLEOTIDE SEQUENCE [LARGE SCALE GENOMIC DNA]</scope>
</reference>
<organism evidence="2 3">
    <name type="scientific">Choristoneura occidentalis granulovirus</name>
    <dbReference type="NCBI Taxonomy" id="364745"/>
    <lineage>
        <taxon>Viruses</taxon>
        <taxon>Viruses incertae sedis</taxon>
        <taxon>Naldaviricetes</taxon>
        <taxon>Lefavirales</taxon>
        <taxon>Baculoviridae</taxon>
        <taxon>Betabaculovirus</taxon>
        <taxon>Betabaculovirus chofumiferanae</taxon>
    </lineage>
</organism>
<sequence length="161" mass="18578">MSSTDIFTVLIIGLSLIIILLSTRYNPLIYVAKRIIDANQINVGPYIRMFERDNDRLIVVEPEQIVMYNTAGALYYYFEGGASRRLCPINEFAIVRFTKPDIYLINETGTYNITCTTTSSLNMYGHFNNNSYSWNLPVFNDSHSIIDIINYLLSQGYIYIR</sequence>
<name>Q1A4M6_9BBAC</name>
<evidence type="ECO:0000256" key="1">
    <source>
        <dbReference type="SAM" id="Phobius"/>
    </source>
</evidence>
<dbReference type="InterPro" id="IPR006883">
    <property type="entry name" value="AcMNPV_PIF-4"/>
</dbReference>